<evidence type="ECO:0000259" key="5">
    <source>
        <dbReference type="PROSITE" id="PS50102"/>
    </source>
</evidence>
<name>Q5CYN8_CRYPI</name>
<evidence type="ECO:0000256" key="1">
    <source>
        <dbReference type="ARBA" id="ARBA00004604"/>
    </source>
</evidence>
<dbReference type="OrthoDB" id="21467at2759"/>
<dbReference type="STRING" id="353152.Q5CYN8"/>
<dbReference type="GeneID" id="3371786"/>
<dbReference type="KEGG" id="cpv:cgd7_1620"/>
<feature type="domain" description="RRM" evidence="5">
    <location>
        <begin position="16"/>
        <end position="94"/>
    </location>
</feature>
<evidence type="ECO:0000256" key="3">
    <source>
        <dbReference type="ARBA" id="ARBA00023242"/>
    </source>
</evidence>
<comment type="subcellular location">
    <subcellularLocation>
        <location evidence="1">Nucleus</location>
        <location evidence="1">Nucleolus</location>
    </subcellularLocation>
</comment>
<dbReference type="GO" id="GO:0005730">
    <property type="term" value="C:nucleolus"/>
    <property type="evidence" value="ECO:0007669"/>
    <property type="project" value="UniProtKB-SubCell"/>
</dbReference>
<dbReference type="InterPro" id="IPR035979">
    <property type="entry name" value="RBD_domain_sf"/>
</dbReference>
<dbReference type="Gene3D" id="3.30.70.330">
    <property type="match status" value="1"/>
</dbReference>
<accession>Q5CYN8</accession>
<dbReference type="InterPro" id="IPR012677">
    <property type="entry name" value="Nucleotide-bd_a/b_plait_sf"/>
</dbReference>
<comment type="caution">
    <text evidence="6">The sequence shown here is derived from an EMBL/GenBank/DDBJ whole genome shotgun (WGS) entry which is preliminary data.</text>
</comment>
<dbReference type="OMA" id="PYIFIRS"/>
<dbReference type="SMART" id="SM00360">
    <property type="entry name" value="RRM"/>
    <property type="match status" value="1"/>
</dbReference>
<evidence type="ECO:0000256" key="4">
    <source>
        <dbReference type="PROSITE-ProRule" id="PRU00176"/>
    </source>
</evidence>
<dbReference type="CDD" id="cd12307">
    <property type="entry name" value="RRM_NIFK_like"/>
    <property type="match status" value="1"/>
</dbReference>
<dbReference type="EMBL" id="AAEE01000001">
    <property type="protein sequence ID" value="EAK90601.1"/>
    <property type="molecule type" value="Genomic_DNA"/>
</dbReference>
<dbReference type="RefSeq" id="XP_628342.1">
    <property type="nucleotide sequence ID" value="XM_628340.1"/>
</dbReference>
<sequence length="156" mass="18176">VLYIFIYMSKAKRERAIVYVGHIPFGLFEPQLKEYFSQFGKILRIKLSRSKKNGHSRGYAFIEFESMEVAQIAASTMNNYIIFKRSLKCHVLPKESIHPYIFIRSKKKNSSESNNALTEDEKQAKIDKSVLSKKKKLLKINKILENNNINYKLPSV</sequence>
<gene>
    <name evidence="6" type="ORF">cgd7_1620</name>
</gene>
<dbReference type="Proteomes" id="UP000006726">
    <property type="component" value="Chromosome 7"/>
</dbReference>
<dbReference type="GO" id="GO:0003723">
    <property type="term" value="F:RNA binding"/>
    <property type="evidence" value="ECO:0007669"/>
    <property type="project" value="UniProtKB-UniRule"/>
</dbReference>
<dbReference type="AlphaFoldDB" id="Q5CYN8"/>
<keyword evidence="3" id="KW-0539">Nucleus</keyword>
<keyword evidence="2 4" id="KW-0694">RNA-binding</keyword>
<dbReference type="InParanoid" id="Q5CYN8"/>
<evidence type="ECO:0000313" key="7">
    <source>
        <dbReference type="Proteomes" id="UP000006726"/>
    </source>
</evidence>
<organism evidence="6 7">
    <name type="scientific">Cryptosporidium parvum (strain Iowa II)</name>
    <dbReference type="NCBI Taxonomy" id="353152"/>
    <lineage>
        <taxon>Eukaryota</taxon>
        <taxon>Sar</taxon>
        <taxon>Alveolata</taxon>
        <taxon>Apicomplexa</taxon>
        <taxon>Conoidasida</taxon>
        <taxon>Coccidia</taxon>
        <taxon>Eucoccidiorida</taxon>
        <taxon>Eimeriorina</taxon>
        <taxon>Cryptosporidiidae</taxon>
        <taxon>Cryptosporidium</taxon>
    </lineage>
</organism>
<dbReference type="InterPro" id="IPR000504">
    <property type="entry name" value="RRM_dom"/>
</dbReference>
<proteinExistence type="predicted"/>
<feature type="non-terminal residue" evidence="6">
    <location>
        <position position="1"/>
    </location>
</feature>
<protein>
    <submittedName>
        <fullName evidence="6">Nop15p/nopp34 nucleolar protein with 1 RRM domain</fullName>
    </submittedName>
</protein>
<keyword evidence="7" id="KW-1185">Reference proteome</keyword>
<reference evidence="6 7" key="1">
    <citation type="journal article" date="2004" name="Science">
        <title>Complete genome sequence of the apicomplexan, Cryptosporidium parvum.</title>
        <authorList>
            <person name="Abrahamsen M.S."/>
            <person name="Templeton T.J."/>
            <person name="Enomoto S."/>
            <person name="Abrahante J.E."/>
            <person name="Zhu G."/>
            <person name="Lancto C.A."/>
            <person name="Deng M."/>
            <person name="Liu C."/>
            <person name="Widmer G."/>
            <person name="Tzipori S."/>
            <person name="Buck G.A."/>
            <person name="Xu P."/>
            <person name="Bankier A.T."/>
            <person name="Dear P.H."/>
            <person name="Konfortov B.A."/>
            <person name="Spriggs H.F."/>
            <person name="Iyer L."/>
            <person name="Anantharaman V."/>
            <person name="Aravind L."/>
            <person name="Kapur V."/>
        </authorList>
    </citation>
    <scope>NUCLEOTIDE SEQUENCE [LARGE SCALE GENOMIC DNA]</scope>
    <source>
        <strain evidence="7">Iowa II</strain>
    </source>
</reference>
<dbReference type="Pfam" id="PF00076">
    <property type="entry name" value="RRM_1"/>
    <property type="match status" value="1"/>
</dbReference>
<dbReference type="PANTHER" id="PTHR46754">
    <property type="entry name" value="MKI67 FHA DOMAIN-INTERACTING NUCLEOLAR PHOSPHOPROTEIN"/>
    <property type="match status" value="1"/>
</dbReference>
<evidence type="ECO:0000256" key="2">
    <source>
        <dbReference type="ARBA" id="ARBA00022884"/>
    </source>
</evidence>
<dbReference type="SUPFAM" id="SSF54928">
    <property type="entry name" value="RNA-binding domain, RBD"/>
    <property type="match status" value="1"/>
</dbReference>
<evidence type="ECO:0000313" key="6">
    <source>
        <dbReference type="EMBL" id="EAK90601.1"/>
    </source>
</evidence>
<dbReference type="PROSITE" id="PS50102">
    <property type="entry name" value="RRM"/>
    <property type="match status" value="1"/>
</dbReference>